<feature type="compositionally biased region" description="Basic and acidic residues" evidence="1">
    <location>
        <begin position="1230"/>
        <end position="1245"/>
    </location>
</feature>
<accession>A0A8H3CND2</accession>
<proteinExistence type="predicted"/>
<feature type="compositionally biased region" description="Basic and acidic residues" evidence="1">
    <location>
        <begin position="1175"/>
        <end position="1193"/>
    </location>
</feature>
<dbReference type="EMBL" id="CAJMWR010004182">
    <property type="protein sequence ID" value="CAE6488037.1"/>
    <property type="molecule type" value="Genomic_DNA"/>
</dbReference>
<sequence length="1279" mass="142120">MPPSESDPLSVSTGQLVMDDANDDLIKGFKLNPVERAWVIDNFYQEFLTNKANRGARNKPNGKKFAHSTVTDAYIEHHWGSWSQQKKDRYRAKLQVVIYNLFNNTLSQDGAVQKADEASKAPKKPKKISPENEWSRNNPQEVQREMNKYLENTPGSSWNVGSIRHVTCRAFEGLPSDQKQYWQDQAEAERQRQNASLPYQGEALVHYVSDWMKLLNRLALDGERCGNLSLAAFVGWQSIDSNGVAVQNVDIYTSENIAGFKDSPEQIEAHAKFTHWLEGHNGVAIRGSDPAPTAIPNPNFHNRPEMPPLEGKPKLALIRQQNRDFINADWSFYGGVGPTPWTLLGEIYRQGQLHTWIHGWPEDLEFSEPSNQNITDAVRVHELLRGRQNGVAIDKQIRFKRVFGSINPPPAHCVATRISKVQHRGNTVHQLDYDGPVDKPQCERAVAYPPRCWAYFYHQFQQKNLDHWLGLASVSNMPVVVLIPDNVLMFIRGFLGPVDSVLSAKVVKTLEMVNLIEEHGPHTTPQGIWGLADANNPLPVLMPARKLSTPSTLASRVIGEFWVPDSYGMSSYAAQSKGLGAHSTLEYFFMSIDRLKDSSFIHLTSQTVQGGIGGVVNIIIPLVQLLLNAAVSALNIKNLPSPPPSSLDLDGLGHGEFYKIRKYFDAWSELCEQSISILSKTSHERIHSGDNIARSVETLDRDLTSIDAGDDELPRIDTTQPTKATGKGRALPSRHAPEDDMAPMPTTQFDRGSNSGERIPDNEVVPVVLDNALFEHTPQRRSSTDFDQRKHIFGLFAAQPAVPTITADPSDIAKEAEVCLTEAQAAVSRWHVLDTLYNVPYPLAAMQHAQTLSQRADESIRPLVTILLLHRFDLNRCRDLWPRVKSSHQGVLLSLRKLSQICKALEDLVRDEAQLQITVKKFDDILAEVKAQLLMCRAIVEPLKQLEQISTYHANCLKDLWDANIFELDPTEVAELVHGLDAWRNHAEETLCELSHFVAKKWQLLGLHDYAEMPKELNFRFGSPGGALFTAESRKILQQRQLAVTLASNPSRHANPGSPRPITPDPGDSSAQDLAPIMSPSRSRHGIRSSTPRPSPSVSLTVSRRPPSTDSRMHSPQPDVSGELASFEDQDLAAETIDKEISASQVTVGEPGLTMYNMAEVDSGPEVMAVPVNDEQARSEKEPTSGKQNEPRRSTRGRATLAGGKILQLATATSGGMHDAPANVLRRSKRGEAGLRGGGDDEAKTTVKTRAKRKSEAAVVRDMEAVDGKVATKRRKGRK</sequence>
<feature type="compositionally biased region" description="Low complexity" evidence="1">
    <location>
        <begin position="1088"/>
        <end position="1108"/>
    </location>
</feature>
<dbReference type="Proteomes" id="UP000663840">
    <property type="component" value="Unassembled WGS sequence"/>
</dbReference>
<evidence type="ECO:0000256" key="1">
    <source>
        <dbReference type="SAM" id="MobiDB-lite"/>
    </source>
</evidence>
<feature type="compositionally biased region" description="Polar residues" evidence="1">
    <location>
        <begin position="745"/>
        <end position="756"/>
    </location>
</feature>
<feature type="region of interest" description="Disordered" evidence="1">
    <location>
        <begin position="1047"/>
        <end position="1122"/>
    </location>
</feature>
<reference evidence="2" key="1">
    <citation type="submission" date="2021-01" db="EMBL/GenBank/DDBJ databases">
        <authorList>
            <person name="Kaushik A."/>
        </authorList>
    </citation>
    <scope>NUCLEOTIDE SEQUENCE</scope>
    <source>
        <strain evidence="2">AG1-1A</strain>
    </source>
</reference>
<organism evidence="2 3">
    <name type="scientific">Rhizoctonia solani</name>
    <dbReference type="NCBI Taxonomy" id="456999"/>
    <lineage>
        <taxon>Eukaryota</taxon>
        <taxon>Fungi</taxon>
        <taxon>Dikarya</taxon>
        <taxon>Basidiomycota</taxon>
        <taxon>Agaricomycotina</taxon>
        <taxon>Agaricomycetes</taxon>
        <taxon>Cantharellales</taxon>
        <taxon>Ceratobasidiaceae</taxon>
        <taxon>Rhizoctonia</taxon>
    </lineage>
</organism>
<feature type="region of interest" description="Disordered" evidence="1">
    <location>
        <begin position="1172"/>
        <end position="1260"/>
    </location>
</feature>
<name>A0A8H3CND2_9AGAM</name>
<feature type="region of interest" description="Disordered" evidence="1">
    <location>
        <begin position="111"/>
        <end position="140"/>
    </location>
</feature>
<evidence type="ECO:0000313" key="2">
    <source>
        <dbReference type="EMBL" id="CAE6488037.1"/>
    </source>
</evidence>
<protein>
    <submittedName>
        <fullName evidence="2">Uncharacterized protein</fullName>
    </submittedName>
</protein>
<gene>
    <name evidence="2" type="ORF">RDB_LOCUS144032</name>
</gene>
<evidence type="ECO:0000313" key="3">
    <source>
        <dbReference type="Proteomes" id="UP000663840"/>
    </source>
</evidence>
<comment type="caution">
    <text evidence="2">The sequence shown here is derived from an EMBL/GenBank/DDBJ whole genome shotgun (WGS) entry which is preliminary data.</text>
</comment>
<dbReference type="AlphaFoldDB" id="A0A8H3CND2"/>
<feature type="region of interest" description="Disordered" evidence="1">
    <location>
        <begin position="707"/>
        <end position="760"/>
    </location>
</feature>